<sequence>MSAQRPIYVSPNPETTKRDAFTEFFLERPCPQEADPKYKHLFDVHQNLMRMLINDSAMDANRQQTFSTPANSKNKVYFMWDFVTRTFQMLVATVNPRNPSGEAWMDIATRSMLAQQLILDTTGKLESMNQSVGYNHDAGIEFSQEIKTEAEKLDQLPQ</sequence>
<accession>A0A074XUM5</accession>
<name>A0A074XUM5_AURPU</name>
<dbReference type="EMBL" id="KL584974">
    <property type="protein sequence ID" value="KEQ89200.1"/>
    <property type="molecule type" value="Genomic_DNA"/>
</dbReference>
<evidence type="ECO:0000313" key="1">
    <source>
        <dbReference type="EMBL" id="KEQ89200.1"/>
    </source>
</evidence>
<dbReference type="OrthoDB" id="5282002at2759"/>
<dbReference type="Proteomes" id="UP000030706">
    <property type="component" value="Unassembled WGS sequence"/>
</dbReference>
<reference evidence="1 2" key="1">
    <citation type="journal article" date="2014" name="BMC Genomics">
        <title>Genome sequencing of four Aureobasidium pullulans varieties: biotechnological potential, stress tolerance, and description of new species.</title>
        <authorList>
            <person name="Gostin Ar C."/>
            <person name="Ohm R.A."/>
            <person name="Kogej T."/>
            <person name="Sonjak S."/>
            <person name="Turk M."/>
            <person name="Zajc J."/>
            <person name="Zalar P."/>
            <person name="Grube M."/>
            <person name="Sun H."/>
            <person name="Han J."/>
            <person name="Sharma A."/>
            <person name="Chiniquy J."/>
            <person name="Ngan C.Y."/>
            <person name="Lipzen A."/>
            <person name="Barry K."/>
            <person name="Grigoriev I.V."/>
            <person name="Gunde-Cimerman N."/>
        </authorList>
    </citation>
    <scope>NUCLEOTIDE SEQUENCE [LARGE SCALE GENOMIC DNA]</scope>
    <source>
        <strain evidence="1 2">EXF-150</strain>
    </source>
</reference>
<gene>
    <name evidence="1" type="ORF">M438DRAFT_360734</name>
</gene>
<protein>
    <submittedName>
        <fullName evidence="1">Uncharacterized protein</fullName>
    </submittedName>
</protein>
<organism evidence="1 2">
    <name type="scientific">Aureobasidium pullulans EXF-150</name>
    <dbReference type="NCBI Taxonomy" id="1043002"/>
    <lineage>
        <taxon>Eukaryota</taxon>
        <taxon>Fungi</taxon>
        <taxon>Dikarya</taxon>
        <taxon>Ascomycota</taxon>
        <taxon>Pezizomycotina</taxon>
        <taxon>Dothideomycetes</taxon>
        <taxon>Dothideomycetidae</taxon>
        <taxon>Dothideales</taxon>
        <taxon>Saccotheciaceae</taxon>
        <taxon>Aureobasidium</taxon>
    </lineage>
</organism>
<dbReference type="RefSeq" id="XP_029765387.1">
    <property type="nucleotide sequence ID" value="XM_029907459.1"/>
</dbReference>
<evidence type="ECO:0000313" key="2">
    <source>
        <dbReference type="Proteomes" id="UP000030706"/>
    </source>
</evidence>
<dbReference type="AlphaFoldDB" id="A0A074XUM5"/>
<dbReference type="GeneID" id="40749765"/>
<dbReference type="HOGENOM" id="CLU_136334_0_0_1"/>
<proteinExistence type="predicted"/>
<keyword evidence="2" id="KW-1185">Reference proteome</keyword>